<feature type="signal peptide" evidence="2">
    <location>
        <begin position="1"/>
        <end position="17"/>
    </location>
</feature>
<feature type="chain" id="PRO_5003946313" evidence="2">
    <location>
        <begin position="18"/>
        <end position="281"/>
    </location>
</feature>
<proteinExistence type="evidence at transcript level"/>
<sequence length="281" mass="29020">MLKEIFFLALLVAVAQCANEIPINQQGKNYPLPIADPDNSDVYFDDRFYPDINDESIVEAPKDNRGKPGGGSKPAAAPGGARLGAGGSTPGRGATTPGGGGTRPAAGGTKPSASGSRQNTGRTRPAAGGTRRGQGGTRADQGRQRPGNNQGGTRQGGGASRPAQGAAGGRKQGAKGTKGANRRSDLSKYKDSPAKYIFKSPSFNEEGKTPIVNYFKTSKKEYTAAGGGPNDEYVLEIVDGDPSGLGLAVQTIGKDSRLILENPKGNNIVGRVKIYRGAYTG</sequence>
<feature type="region of interest" description="Disordered" evidence="1">
    <location>
        <begin position="53"/>
        <end position="188"/>
    </location>
</feature>
<reference evidence="3" key="1">
    <citation type="journal article" date="2013" name="Infect. Genet. Evol.">
        <title>Analysis of salivary gland transcripts of the sand fly Lutzomyia ayacuchensis, a vector of Andean-type cutaneous leishmaniasis.</title>
        <authorList>
            <person name="Kato H."/>
            <person name="Jochim R.C."/>
            <person name="Gomez E.A."/>
            <person name="Uezato H."/>
            <person name="Mimori T."/>
            <person name="Korenaga M."/>
            <person name="Sakurai T."/>
            <person name="Katakura K."/>
            <person name="Valenzuela J.G."/>
            <person name="Hashiguchi Y."/>
        </authorList>
    </citation>
    <scope>NUCLEOTIDE SEQUENCE</scope>
    <source>
        <tissue evidence="3">Salivary gland</tissue>
    </source>
</reference>
<protein>
    <submittedName>
        <fullName evidence="3">Uncharacterized protein</fullName>
    </submittedName>
</protein>
<evidence type="ECO:0000256" key="1">
    <source>
        <dbReference type="SAM" id="MobiDB-lite"/>
    </source>
</evidence>
<dbReference type="AlphaFoldDB" id="L0MXF0"/>
<name>L0MXF0_LUTAY</name>
<evidence type="ECO:0000256" key="2">
    <source>
        <dbReference type="SAM" id="SignalP"/>
    </source>
</evidence>
<keyword evidence="2" id="KW-0732">Signal</keyword>
<feature type="compositionally biased region" description="Gly residues" evidence="1">
    <location>
        <begin position="149"/>
        <end position="159"/>
    </location>
</feature>
<feature type="compositionally biased region" description="Low complexity" evidence="1">
    <location>
        <begin position="120"/>
        <end position="129"/>
    </location>
</feature>
<evidence type="ECO:0000313" key="3">
    <source>
        <dbReference type="EMBL" id="BAM69164.1"/>
    </source>
</evidence>
<dbReference type="EMBL" id="AK416823">
    <property type="protein sequence ID" value="BAM69164.1"/>
    <property type="molecule type" value="mRNA"/>
</dbReference>
<organism evidence="3">
    <name type="scientific">Lutzomyia ayacuchensis</name>
    <name type="common">Sand fly</name>
    <dbReference type="NCBI Taxonomy" id="252632"/>
    <lineage>
        <taxon>Eukaryota</taxon>
        <taxon>Metazoa</taxon>
        <taxon>Ecdysozoa</taxon>
        <taxon>Arthropoda</taxon>
        <taxon>Hexapoda</taxon>
        <taxon>Insecta</taxon>
        <taxon>Pterygota</taxon>
        <taxon>Neoptera</taxon>
        <taxon>Endopterygota</taxon>
        <taxon>Diptera</taxon>
        <taxon>Nematocera</taxon>
        <taxon>Psychodoidea</taxon>
        <taxon>Psychodidae</taxon>
        <taxon>Lutzomyia</taxon>
        <taxon>Helcocyrtomyia</taxon>
    </lineage>
</organism>
<accession>L0MXF0</accession>
<feature type="compositionally biased region" description="Gly residues" evidence="1">
    <location>
        <begin position="81"/>
        <end position="102"/>
    </location>
</feature>